<dbReference type="Pfam" id="PF08477">
    <property type="entry name" value="Roc"/>
    <property type="match status" value="1"/>
</dbReference>
<dbReference type="Gene3D" id="3.30.70.1390">
    <property type="entry name" value="ROC domain from the Parkinson's disease-associated leucine-rich repeat kinase 2"/>
    <property type="match status" value="1"/>
</dbReference>
<protein>
    <submittedName>
        <fullName evidence="1">Uncharacterized protein</fullName>
    </submittedName>
</protein>
<evidence type="ECO:0000313" key="2">
    <source>
        <dbReference type="Proteomes" id="UP000683360"/>
    </source>
</evidence>
<dbReference type="AlphaFoldDB" id="A0A8S3SFT9"/>
<keyword evidence="2" id="KW-1185">Reference proteome</keyword>
<evidence type="ECO:0000313" key="1">
    <source>
        <dbReference type="EMBL" id="CAG2217899.1"/>
    </source>
</evidence>
<dbReference type="EMBL" id="CAJPWZ010001580">
    <property type="protein sequence ID" value="CAG2217899.1"/>
    <property type="molecule type" value="Genomic_DNA"/>
</dbReference>
<sequence length="591" mass="67237">MIDKGLVECGIWDFAGQKEYYPTHPTFLTRHAIYLLVADITDDIKPIQKHQQLEAESSGDYIDFWLDSIHCFCKDIKDCTGHAIKTSVIMVFTGIDKLEIPEENLKDTQFLFQIKTKEYETKFLGIFGRQEKGSHISSKVHFISNIKSPKEDFRNLREHISEIAMDMGFFFEELPTKWIQLENTLEILKDLKEKETRKTVVYLDKTEQSKLVICFSRNAISLQIWNSDKNHQHIVEELCSKIEDLEMKLCHKLEYKIQSKCKTGDYFSSSGRISHEKLNALCEGGQYLCEEHKCRHNKDDIENTWFKHLESTAESTDEKAPKIKSVNSPQEIVAEPNQPELENTVNSAHNTPGEAADVQKKQAISAETDILTDQFIEIKESTAESTDEMVHKNESVNSPQVIVTEPNQPELENTVNSAHGTSGEAADVQKKQAISAETEILPDQFIEIKESTNESTDEMVPKNESVNSPQEIVAEPNQPELERSAAKSTDEIAPKIKSVNSPKEILAEPNQSEIAEDLLDARCITGDAAKYSNTKLLITAQNDVSSDLEQKPPCYSEYESLDTRLNSFESWSSSKNQTREDLARGWIFLFR</sequence>
<organism evidence="1 2">
    <name type="scientific">Mytilus edulis</name>
    <name type="common">Blue mussel</name>
    <dbReference type="NCBI Taxonomy" id="6550"/>
    <lineage>
        <taxon>Eukaryota</taxon>
        <taxon>Metazoa</taxon>
        <taxon>Spiralia</taxon>
        <taxon>Lophotrochozoa</taxon>
        <taxon>Mollusca</taxon>
        <taxon>Bivalvia</taxon>
        <taxon>Autobranchia</taxon>
        <taxon>Pteriomorphia</taxon>
        <taxon>Mytilida</taxon>
        <taxon>Mytiloidea</taxon>
        <taxon>Mytilidae</taxon>
        <taxon>Mytilinae</taxon>
        <taxon>Mytilus</taxon>
    </lineage>
</organism>
<dbReference type="InterPro" id="IPR027417">
    <property type="entry name" value="P-loop_NTPase"/>
</dbReference>
<dbReference type="Proteomes" id="UP000683360">
    <property type="component" value="Unassembled WGS sequence"/>
</dbReference>
<name>A0A8S3SFT9_MYTED</name>
<dbReference type="OrthoDB" id="5962960at2759"/>
<comment type="caution">
    <text evidence="1">The sequence shown here is derived from an EMBL/GenBank/DDBJ whole genome shotgun (WGS) entry which is preliminary data.</text>
</comment>
<gene>
    <name evidence="1" type="ORF">MEDL_31551</name>
</gene>
<dbReference type="SUPFAM" id="SSF52540">
    <property type="entry name" value="P-loop containing nucleoside triphosphate hydrolases"/>
    <property type="match status" value="1"/>
</dbReference>
<accession>A0A8S3SFT9</accession>
<proteinExistence type="predicted"/>
<dbReference type="Gene3D" id="3.40.50.300">
    <property type="entry name" value="P-loop containing nucleotide triphosphate hydrolases"/>
    <property type="match status" value="1"/>
</dbReference>
<reference evidence="1" key="1">
    <citation type="submission" date="2021-03" db="EMBL/GenBank/DDBJ databases">
        <authorList>
            <person name="Bekaert M."/>
        </authorList>
    </citation>
    <scope>NUCLEOTIDE SEQUENCE</scope>
</reference>